<dbReference type="Gene3D" id="3.40.970.10">
    <property type="entry name" value="Ribonuclease H1, N-terminal domain"/>
    <property type="match status" value="1"/>
</dbReference>
<dbReference type="Proteomes" id="UP000323386">
    <property type="component" value="Unassembled WGS sequence"/>
</dbReference>
<dbReference type="SUPFAM" id="SSF54593">
    <property type="entry name" value="Glyoxalase/Bleomycin resistance protein/Dihydroxybiphenyl dioxygenase"/>
    <property type="match status" value="1"/>
</dbReference>
<feature type="compositionally biased region" description="Pro residues" evidence="1">
    <location>
        <begin position="485"/>
        <end position="494"/>
    </location>
</feature>
<feature type="domain" description="Ribonuclease H1 N-terminal" evidence="2">
    <location>
        <begin position="205"/>
        <end position="248"/>
    </location>
</feature>
<evidence type="ECO:0000313" key="3">
    <source>
        <dbReference type="EMBL" id="SPO35605.1"/>
    </source>
</evidence>
<dbReference type="CDD" id="cd06587">
    <property type="entry name" value="VOC"/>
    <property type="match status" value="1"/>
</dbReference>
<dbReference type="InterPro" id="IPR009027">
    <property type="entry name" value="Ribosomal_bL9/RNase_H1_N"/>
</dbReference>
<dbReference type="InterPro" id="IPR037056">
    <property type="entry name" value="RNase_H1_N_sf"/>
</dbReference>
<feature type="compositionally biased region" description="Basic residues" evidence="1">
    <location>
        <begin position="88"/>
        <end position="98"/>
    </location>
</feature>
<feature type="region of interest" description="Disordered" evidence="1">
    <location>
        <begin position="1"/>
        <end position="188"/>
    </location>
</feature>
<feature type="compositionally biased region" description="Low complexity" evidence="1">
    <location>
        <begin position="170"/>
        <end position="181"/>
    </location>
</feature>
<feature type="compositionally biased region" description="Pro residues" evidence="1">
    <location>
        <begin position="151"/>
        <end position="163"/>
    </location>
</feature>
<dbReference type="InterPro" id="IPR029068">
    <property type="entry name" value="Glyas_Bleomycin-R_OHBP_Dase"/>
</dbReference>
<dbReference type="InterPro" id="IPR011320">
    <property type="entry name" value="RNase_H1_N"/>
</dbReference>
<dbReference type="OrthoDB" id="2555129at2759"/>
<proteinExistence type="predicted"/>
<name>A0A5C3EV49_9BASI</name>
<dbReference type="EMBL" id="OOIP01000002">
    <property type="protein sequence ID" value="SPO35605.1"/>
    <property type="molecule type" value="Genomic_DNA"/>
</dbReference>
<accession>A0A5C3EV49</accession>
<keyword evidence="4" id="KW-1185">Reference proteome</keyword>
<organism evidence="3 4">
    <name type="scientific">Pseudozyma flocculosa</name>
    <dbReference type="NCBI Taxonomy" id="84751"/>
    <lineage>
        <taxon>Eukaryota</taxon>
        <taxon>Fungi</taxon>
        <taxon>Dikarya</taxon>
        <taxon>Basidiomycota</taxon>
        <taxon>Ustilaginomycotina</taxon>
        <taxon>Ustilaginomycetes</taxon>
        <taxon>Ustilaginales</taxon>
        <taxon>Ustilaginaceae</taxon>
        <taxon>Pseudozyma</taxon>
    </lineage>
</organism>
<protein>
    <recommendedName>
        <fullName evidence="2">Ribonuclease H1 N-terminal domain-containing protein</fullName>
    </recommendedName>
</protein>
<dbReference type="Pfam" id="PF01693">
    <property type="entry name" value="Cauli_VI"/>
    <property type="match status" value="1"/>
</dbReference>
<gene>
    <name evidence="3" type="ORF">PSFLO_01076</name>
</gene>
<sequence length="636" mass="67855">MGERSNNGAFNLRNVARSLSLKRKGNTSTQGSNGRYALPTDIPAPPREVTRQPSLPERVPERVPERESLASLGYSSLNYVPPPDSRPKRNASTKHRRAQQSYDLLGSHGSGNGAHSRGPQLPLRASRSDESLVIDSAVPPKLQSTARGAPSGPPPYGSPPPMTSPYLVKSPQAPAAEAASSTGDDPLQNIKDHMRANADLIGNGPFYSVQRGWKKGIYMSRAEADRQIRNFPGPVIKTFENLDEAIAFLKPDAAVLETPDEDQDEEVLERARIFSDLASSGQVELKRAISLSSERKAARLRANRAQKDSLDSANGSATASAAAATSLGLSAGPWATSRTILKQGAHSPFEDPVSNPLDKALPVPAEPLCGPSRLVTLLPVRNLEASKSFYTTVLGMTCSSQHEGVQAILTSSTGASFCLRSLDVAPPMPSGSGLARSSSIGRSNSSNGRSGRPMLPPMNEDGEAPVSSGSGPDSPSRNDLRPSRSPVPPPPPPRSATVTMSGITTLVEYPKPLDALHSLVSQRINGWTQHDARQFGDLRFGSRRTEGAKMLSEVEDKVSVTISGHGAARSSTSLIRMDTGSSSRVRCKLGDLGDLCAAHYLLAKARNAKHRTVSPYTPNSILLQRSSIRPLPLEPQ</sequence>
<dbReference type="AlphaFoldDB" id="A0A5C3EV49"/>
<feature type="compositionally biased region" description="Basic and acidic residues" evidence="1">
    <location>
        <begin position="58"/>
        <end position="68"/>
    </location>
</feature>
<dbReference type="SUPFAM" id="SSF55658">
    <property type="entry name" value="L9 N-domain-like"/>
    <property type="match status" value="1"/>
</dbReference>
<feature type="compositionally biased region" description="Low complexity" evidence="1">
    <location>
        <begin position="436"/>
        <end position="452"/>
    </location>
</feature>
<evidence type="ECO:0000256" key="1">
    <source>
        <dbReference type="SAM" id="MobiDB-lite"/>
    </source>
</evidence>
<reference evidence="3 4" key="1">
    <citation type="submission" date="2018-03" db="EMBL/GenBank/DDBJ databases">
        <authorList>
            <person name="Guldener U."/>
        </authorList>
    </citation>
    <scope>NUCLEOTIDE SEQUENCE [LARGE SCALE GENOMIC DNA]</scope>
    <source>
        <strain evidence="3 4">DAOM196992</strain>
    </source>
</reference>
<evidence type="ECO:0000259" key="2">
    <source>
        <dbReference type="Pfam" id="PF01693"/>
    </source>
</evidence>
<feature type="region of interest" description="Disordered" evidence="1">
    <location>
        <begin position="428"/>
        <end position="498"/>
    </location>
</feature>
<evidence type="ECO:0000313" key="4">
    <source>
        <dbReference type="Proteomes" id="UP000323386"/>
    </source>
</evidence>